<dbReference type="SUPFAM" id="SSF53155">
    <property type="entry name" value="Methylated DNA-protein cysteine methyltransferase domain"/>
    <property type="match status" value="1"/>
</dbReference>
<keyword evidence="6" id="KW-0227">DNA damage</keyword>
<protein>
    <recommendedName>
        <fullName evidence="3">methylated-DNA--[protein]-cysteine S-methyltransferase</fullName>
        <ecNumber evidence="3">2.1.1.63</ecNumber>
    </recommendedName>
</protein>
<dbReference type="GO" id="GO:0006281">
    <property type="term" value="P:DNA repair"/>
    <property type="evidence" value="ECO:0007669"/>
    <property type="project" value="UniProtKB-KW"/>
</dbReference>
<dbReference type="AlphaFoldDB" id="A0A0H3BJV9"/>
<comment type="catalytic activity">
    <reaction evidence="8">
        <text>a 6-O-methyl-2'-deoxyguanosine in DNA + L-cysteinyl-[protein] = S-methyl-L-cysteinyl-[protein] + a 2'-deoxyguanosine in DNA</text>
        <dbReference type="Rhea" id="RHEA:24000"/>
        <dbReference type="Rhea" id="RHEA-COMP:10131"/>
        <dbReference type="Rhea" id="RHEA-COMP:10132"/>
        <dbReference type="Rhea" id="RHEA-COMP:11367"/>
        <dbReference type="Rhea" id="RHEA-COMP:11368"/>
        <dbReference type="ChEBI" id="CHEBI:29950"/>
        <dbReference type="ChEBI" id="CHEBI:82612"/>
        <dbReference type="ChEBI" id="CHEBI:85445"/>
        <dbReference type="ChEBI" id="CHEBI:85448"/>
        <dbReference type="EC" id="2.1.1.63"/>
    </reaction>
</comment>
<keyword evidence="7" id="KW-0234">DNA repair</keyword>
<dbReference type="InterPro" id="IPR036217">
    <property type="entry name" value="MethylDNA_cys_MeTrfase_DNAb"/>
</dbReference>
<keyword evidence="4" id="KW-0489">Methyltransferase</keyword>
<dbReference type="PANTHER" id="PTHR10815:SF13">
    <property type="entry name" value="METHYLATED-DNA--PROTEIN-CYSTEINE METHYLTRANSFERASE"/>
    <property type="match status" value="1"/>
</dbReference>
<name>A0A0H3BJV9_TREPS</name>
<dbReference type="RefSeq" id="WP_010881589.1">
    <property type="nucleotide sequence ID" value="NC_010741.1"/>
</dbReference>
<dbReference type="KEGG" id="tpp:TPASS_0141"/>
<dbReference type="InterPro" id="IPR001497">
    <property type="entry name" value="MethylDNA_cys_MeTrfase_AS"/>
</dbReference>
<feature type="domain" description="Methylated-DNA-[protein]-cysteine S-methyltransferase DNA binding" evidence="9">
    <location>
        <begin position="92"/>
        <end position="171"/>
    </location>
</feature>
<comment type="similarity">
    <text evidence="2">Belongs to the MGMT family.</text>
</comment>
<dbReference type="SUPFAM" id="SSF46767">
    <property type="entry name" value="Methylated DNA-protein cysteine methyltransferase, C-terminal domain"/>
    <property type="match status" value="1"/>
</dbReference>
<gene>
    <name evidence="10" type="primary">dat</name>
    <name evidence="10" type="ordered locus">TPASS_0141</name>
</gene>
<evidence type="ECO:0000259" key="9">
    <source>
        <dbReference type="Pfam" id="PF01035"/>
    </source>
</evidence>
<keyword evidence="5" id="KW-0808">Transferase</keyword>
<dbReference type="EMBL" id="CP000805">
    <property type="protein sequence ID" value="ACD70568.1"/>
    <property type="molecule type" value="Genomic_DNA"/>
</dbReference>
<dbReference type="GO" id="GO:0003908">
    <property type="term" value="F:methylated-DNA-[protein]-cysteine S-methyltransferase activity"/>
    <property type="evidence" value="ECO:0007669"/>
    <property type="project" value="UniProtKB-EC"/>
</dbReference>
<dbReference type="InterPro" id="IPR014048">
    <property type="entry name" value="MethylDNA_cys_MeTrfase_DNA-bd"/>
</dbReference>
<evidence type="ECO:0000256" key="1">
    <source>
        <dbReference type="ARBA" id="ARBA00001286"/>
    </source>
</evidence>
<evidence type="ECO:0000256" key="5">
    <source>
        <dbReference type="ARBA" id="ARBA00022679"/>
    </source>
</evidence>
<evidence type="ECO:0000256" key="3">
    <source>
        <dbReference type="ARBA" id="ARBA00011918"/>
    </source>
</evidence>
<dbReference type="PROSITE" id="PS00374">
    <property type="entry name" value="MGMT"/>
    <property type="match status" value="1"/>
</dbReference>
<dbReference type="GO" id="GO:0032259">
    <property type="term" value="P:methylation"/>
    <property type="evidence" value="ECO:0007669"/>
    <property type="project" value="UniProtKB-KW"/>
</dbReference>
<dbReference type="PANTHER" id="PTHR10815">
    <property type="entry name" value="METHYLATED-DNA--PROTEIN-CYSTEINE METHYLTRANSFERASE"/>
    <property type="match status" value="1"/>
</dbReference>
<proteinExistence type="inferred from homology"/>
<organism evidence="10 11">
    <name type="scientific">Treponema pallidum subsp. pallidum (strain SS14)</name>
    <dbReference type="NCBI Taxonomy" id="455434"/>
    <lineage>
        <taxon>Bacteria</taxon>
        <taxon>Pseudomonadati</taxon>
        <taxon>Spirochaetota</taxon>
        <taxon>Spirochaetia</taxon>
        <taxon>Spirochaetales</taxon>
        <taxon>Treponemataceae</taxon>
        <taxon>Treponema</taxon>
    </lineage>
</organism>
<dbReference type="NCBIfam" id="TIGR00589">
    <property type="entry name" value="ogt"/>
    <property type="match status" value="1"/>
</dbReference>
<dbReference type="FunFam" id="1.10.10.10:FF:000214">
    <property type="entry name" value="Methylated-DNA--protein-cysteine methyltransferase"/>
    <property type="match status" value="1"/>
</dbReference>
<dbReference type="InterPro" id="IPR036388">
    <property type="entry name" value="WH-like_DNA-bd_sf"/>
</dbReference>
<dbReference type="InterPro" id="IPR036631">
    <property type="entry name" value="MGMT_N_sf"/>
</dbReference>
<dbReference type="PATRIC" id="fig|455434.6.peg.147"/>
<evidence type="ECO:0000313" key="11">
    <source>
        <dbReference type="Proteomes" id="UP000001202"/>
    </source>
</evidence>
<dbReference type="CDD" id="cd06445">
    <property type="entry name" value="ATase"/>
    <property type="match status" value="1"/>
</dbReference>
<evidence type="ECO:0000256" key="7">
    <source>
        <dbReference type="ARBA" id="ARBA00023204"/>
    </source>
</evidence>
<sequence length="177" mass="19379">MSVHQGGIRFPLLYLEMETPLGRMCIAERAHTIVYVWFHRVGPRGSPVSGVCAQHVCPGKTALLRETQSQIHAYFCGALREFSVPVTVEGTPFMQRVWGATRNIAYGTTKSYAQLSQDIGCPRAARAVGQALHRNPLLLLIPCHRVISARASIGGFAYGSALKHFLLQQEAAVCACE</sequence>
<accession>A0A0H3BJV9</accession>
<evidence type="ECO:0000256" key="6">
    <source>
        <dbReference type="ARBA" id="ARBA00022763"/>
    </source>
</evidence>
<evidence type="ECO:0000313" key="10">
    <source>
        <dbReference type="EMBL" id="ACD70568.1"/>
    </source>
</evidence>
<evidence type="ECO:0000256" key="4">
    <source>
        <dbReference type="ARBA" id="ARBA00022603"/>
    </source>
</evidence>
<comment type="catalytic activity">
    <reaction evidence="1">
        <text>a 4-O-methyl-thymidine in DNA + L-cysteinyl-[protein] = a thymidine in DNA + S-methyl-L-cysteinyl-[protein]</text>
        <dbReference type="Rhea" id="RHEA:53428"/>
        <dbReference type="Rhea" id="RHEA-COMP:10131"/>
        <dbReference type="Rhea" id="RHEA-COMP:10132"/>
        <dbReference type="Rhea" id="RHEA-COMP:13555"/>
        <dbReference type="Rhea" id="RHEA-COMP:13556"/>
        <dbReference type="ChEBI" id="CHEBI:29950"/>
        <dbReference type="ChEBI" id="CHEBI:82612"/>
        <dbReference type="ChEBI" id="CHEBI:137386"/>
        <dbReference type="ChEBI" id="CHEBI:137387"/>
        <dbReference type="EC" id="2.1.1.63"/>
    </reaction>
</comment>
<reference evidence="10 11" key="1">
    <citation type="journal article" date="2008" name="BMC Microbiol.">
        <title>Complete genome sequence of Treponema pallidum ssp. pallidum strain SS14 determined with oligonucleotide arrays.</title>
        <authorList>
            <person name="Matejkova P."/>
            <person name="Strouhal M."/>
            <person name="Smajs D."/>
            <person name="Norris S.J."/>
            <person name="Palzkill T."/>
            <person name="Petrosino J.F."/>
            <person name="Sodergren E."/>
            <person name="Norton J.E."/>
            <person name="Singh J."/>
            <person name="Richmond T.A."/>
            <person name="Molla M.N."/>
            <person name="Albert T.J."/>
            <person name="Weinstock G.M."/>
        </authorList>
    </citation>
    <scope>NUCLEOTIDE SEQUENCE [LARGE SCALE GENOMIC DNA]</scope>
    <source>
        <strain evidence="10 11">SS14</strain>
    </source>
</reference>
<dbReference type="Gene3D" id="3.30.160.70">
    <property type="entry name" value="Methylated DNA-protein cysteine methyltransferase domain"/>
    <property type="match status" value="1"/>
</dbReference>
<evidence type="ECO:0000256" key="8">
    <source>
        <dbReference type="ARBA" id="ARBA00049348"/>
    </source>
</evidence>
<dbReference type="Proteomes" id="UP000001202">
    <property type="component" value="Chromosome"/>
</dbReference>
<evidence type="ECO:0000256" key="2">
    <source>
        <dbReference type="ARBA" id="ARBA00008711"/>
    </source>
</evidence>
<dbReference type="GeneID" id="93875933"/>
<dbReference type="EC" id="2.1.1.63" evidence="3"/>
<dbReference type="Pfam" id="PF01035">
    <property type="entry name" value="DNA_binding_1"/>
    <property type="match status" value="1"/>
</dbReference>
<dbReference type="Gene3D" id="1.10.10.10">
    <property type="entry name" value="Winged helix-like DNA-binding domain superfamily/Winged helix DNA-binding domain"/>
    <property type="match status" value="1"/>
</dbReference>